<dbReference type="RefSeq" id="XP_011198557.2">
    <property type="nucleotide sequence ID" value="XM_011200255.4"/>
</dbReference>
<dbReference type="GO" id="GO:0006513">
    <property type="term" value="P:protein monoubiquitination"/>
    <property type="evidence" value="ECO:0007669"/>
    <property type="project" value="TreeGrafter"/>
</dbReference>
<dbReference type="GO" id="GO:0005634">
    <property type="term" value="C:nucleus"/>
    <property type="evidence" value="ECO:0007669"/>
    <property type="project" value="TreeGrafter"/>
</dbReference>
<dbReference type="GO" id="GO:0061630">
    <property type="term" value="F:ubiquitin protein ligase activity"/>
    <property type="evidence" value="ECO:0007669"/>
    <property type="project" value="UniProtKB-EC"/>
</dbReference>
<evidence type="ECO:0000256" key="7">
    <source>
        <dbReference type="ARBA" id="ARBA00053831"/>
    </source>
</evidence>
<organism evidence="10">
    <name type="scientific">Bactrocera dorsalis</name>
    <name type="common">Oriental fruit fly</name>
    <name type="synonym">Dacus dorsalis</name>
    <dbReference type="NCBI Taxonomy" id="27457"/>
    <lineage>
        <taxon>Eukaryota</taxon>
        <taxon>Metazoa</taxon>
        <taxon>Ecdysozoa</taxon>
        <taxon>Arthropoda</taxon>
        <taxon>Hexapoda</taxon>
        <taxon>Insecta</taxon>
        <taxon>Pterygota</taxon>
        <taxon>Neoptera</taxon>
        <taxon>Endopterygota</taxon>
        <taxon>Diptera</taxon>
        <taxon>Brachycera</taxon>
        <taxon>Muscomorpha</taxon>
        <taxon>Tephritoidea</taxon>
        <taxon>Tephritidae</taxon>
        <taxon>Bactrocera</taxon>
        <taxon>Bactrocera</taxon>
    </lineage>
</organism>
<comment type="function">
    <text evidence="7">E3 ubiquitin-protein ligase which accepts ubiquitin from specific E2 ubiquitin-conjugating enzymes, and transfers it to substrates, generally promoting their degradation by the proteasome. Independently of its E3 ubiquitin-protein ligase activity, acts as an inhibitor of CPSF3 endonuclease activity by blocking CPSF3 active site.</text>
</comment>
<evidence type="ECO:0000256" key="1">
    <source>
        <dbReference type="ARBA" id="ARBA00000885"/>
    </source>
</evidence>
<evidence type="ECO:0000256" key="8">
    <source>
        <dbReference type="ARBA" id="ARBA00064185"/>
    </source>
</evidence>
<evidence type="ECO:0000256" key="4">
    <source>
        <dbReference type="ARBA" id="ARBA00029737"/>
    </source>
</evidence>
<dbReference type="OrthoDB" id="10264956at2759"/>
<dbReference type="PANTHER" id="PTHR31531:SF2">
    <property type="entry name" value="E3 UBIQUITIN-PROTEIN LIGASE E3D"/>
    <property type="match status" value="1"/>
</dbReference>
<dbReference type="KEGG" id="bdr:105222782"/>
<sequence>MSLRYVCVEVRHNLRCANVFLQFDHSLTETEFLKIVVENDALTFREYSTATRVALGKFFTAEARTISNLTVEECNASFRLTITNEPAQGTADNKENQIDNKRKIYITPKPNIEEGSQHIVLCKNCKCELSTTLQCRRVREFPSGSIDVNEFFCHHGPKFDEVLVPQLTDFFYGFQFVVLNSELSQQQVKMKDKHVYCRRCLQYLGENILNDNAMKLWMDTLLLKCQPNDKDDTIINVVNEKVTPTCQLLHKIIDDTLVTDVAGEPLLQQMHFCKVLLEATFPCRKRKYLLLQVLEKQLQVLRNTKPLAHGSHNNNNVLQVQLEQCKSFKLLYRLLDETEDEGGGDDKRGEKDSGETSSTSSTSSDSMLLKNWKEDMSIHVLKVSPTLFGTLLDELDENALLLPELYRYTHDHFQLSYIFYED</sequence>
<proteinExistence type="predicted"/>
<evidence type="ECO:0000256" key="6">
    <source>
        <dbReference type="ARBA" id="ARBA00032298"/>
    </source>
</evidence>
<evidence type="ECO:0000256" key="3">
    <source>
        <dbReference type="ARBA" id="ARBA00013646"/>
    </source>
</evidence>
<comment type="subunit">
    <text evidence="8">Interacts with UBE2C/UbcH10 (E2 ubiquitin-conjugating enzyme). In vitro, interacts with cyclin-B.</text>
</comment>
<feature type="compositionally biased region" description="Basic and acidic residues" evidence="9">
    <location>
        <begin position="344"/>
        <end position="354"/>
    </location>
</feature>
<dbReference type="Pfam" id="PF09814">
    <property type="entry name" value="HECT_2"/>
    <property type="match status" value="1"/>
</dbReference>
<dbReference type="GO" id="GO:0051865">
    <property type="term" value="P:protein autoubiquitination"/>
    <property type="evidence" value="ECO:0007669"/>
    <property type="project" value="TreeGrafter"/>
</dbReference>
<dbReference type="GeneID" id="105222782"/>
<dbReference type="AlphaFoldDB" id="A0A034VKD8"/>
<feature type="region of interest" description="Disordered" evidence="9">
    <location>
        <begin position="339"/>
        <end position="366"/>
    </location>
</feature>
<evidence type="ECO:0000256" key="2">
    <source>
        <dbReference type="ARBA" id="ARBA00012485"/>
    </source>
</evidence>
<name>A0A034VKD8_BACDO</name>
<accession>A0A034VKD8</accession>
<dbReference type="GO" id="GO:0000151">
    <property type="term" value="C:ubiquitin ligase complex"/>
    <property type="evidence" value="ECO:0007669"/>
    <property type="project" value="TreeGrafter"/>
</dbReference>
<dbReference type="GO" id="GO:0005829">
    <property type="term" value="C:cytosol"/>
    <property type="evidence" value="ECO:0007669"/>
    <property type="project" value="TreeGrafter"/>
</dbReference>
<dbReference type="InterPro" id="IPR019193">
    <property type="entry name" value="UBQ-conj_enz_E2-bd_prot"/>
</dbReference>
<dbReference type="GO" id="GO:0030332">
    <property type="term" value="F:cyclin binding"/>
    <property type="evidence" value="ECO:0007669"/>
    <property type="project" value="TreeGrafter"/>
</dbReference>
<comment type="catalytic activity">
    <reaction evidence="1">
        <text>S-ubiquitinyl-[E2 ubiquitin-conjugating enzyme]-L-cysteine + [acceptor protein]-L-lysine = [E2 ubiquitin-conjugating enzyme]-L-cysteine + N(6)-ubiquitinyl-[acceptor protein]-L-lysine.</text>
        <dbReference type="EC" id="2.3.2.26"/>
    </reaction>
</comment>
<evidence type="ECO:0000256" key="5">
    <source>
        <dbReference type="ARBA" id="ARBA00032234"/>
    </source>
</evidence>
<dbReference type="GO" id="GO:0043161">
    <property type="term" value="P:proteasome-mediated ubiquitin-dependent protein catabolic process"/>
    <property type="evidence" value="ECO:0007669"/>
    <property type="project" value="TreeGrafter"/>
</dbReference>
<evidence type="ECO:0000256" key="9">
    <source>
        <dbReference type="SAM" id="MobiDB-lite"/>
    </source>
</evidence>
<dbReference type="PANTHER" id="PTHR31531">
    <property type="entry name" value="E3 UBIQUITIN-PROTEIN LIGASE E3D FAMILY MEMBER"/>
    <property type="match status" value="1"/>
</dbReference>
<evidence type="ECO:0000313" key="10">
    <source>
        <dbReference type="EMBL" id="JAC42260.1"/>
    </source>
</evidence>
<dbReference type="GO" id="GO:0031624">
    <property type="term" value="F:ubiquitin conjugating enzyme binding"/>
    <property type="evidence" value="ECO:0007669"/>
    <property type="project" value="TreeGrafter"/>
</dbReference>
<reference evidence="10" key="1">
    <citation type="journal article" date="2014" name="BMC Genomics">
        <title>Characterizing the developmental transcriptome of the oriental fruit fly, Bactrocera dorsalis (Diptera: Tephritidae) through comparative genomic analysis with Drosophila melanogaster utilizing modENCODE datasets.</title>
        <authorList>
            <person name="Geib S.M."/>
            <person name="Calla B."/>
            <person name="Hall B."/>
            <person name="Hou S."/>
            <person name="Manoukis N.C."/>
        </authorList>
    </citation>
    <scope>NUCLEOTIDE SEQUENCE</scope>
    <source>
        <strain evidence="10">Punador</strain>
    </source>
</reference>
<dbReference type="GO" id="GO:0000209">
    <property type="term" value="P:protein polyubiquitination"/>
    <property type="evidence" value="ECO:0007669"/>
    <property type="project" value="TreeGrafter"/>
</dbReference>
<dbReference type="EMBL" id="GAKP01016690">
    <property type="protein sequence ID" value="JAC42262.1"/>
    <property type="molecule type" value="Transcribed_RNA"/>
</dbReference>
<protein>
    <recommendedName>
        <fullName evidence="3">E3 ubiquitin-protein ligase E3D</fullName>
        <ecNumber evidence="2">2.3.2.26</ecNumber>
    </recommendedName>
    <alternativeName>
        <fullName evidence="6">HECT-type E3 ubiquitin transferase E3D</fullName>
    </alternativeName>
    <alternativeName>
        <fullName evidence="5">UbcH10-binding protein with a HECT-like domain</fullName>
    </alternativeName>
    <alternativeName>
        <fullName evidence="4">Ubiquitin-conjugating enzyme E2C-binding protein</fullName>
    </alternativeName>
</protein>
<feature type="compositionally biased region" description="Low complexity" evidence="9">
    <location>
        <begin position="355"/>
        <end position="366"/>
    </location>
</feature>
<dbReference type="EMBL" id="GAKP01016692">
    <property type="protein sequence ID" value="JAC42260.1"/>
    <property type="molecule type" value="Transcribed_RNA"/>
</dbReference>
<dbReference type="EC" id="2.3.2.26" evidence="2"/>